<protein>
    <submittedName>
        <fullName evidence="1">Uncharacterized protein</fullName>
    </submittedName>
</protein>
<dbReference type="Proteomes" id="UP000247810">
    <property type="component" value="Unassembled WGS sequence"/>
</dbReference>
<sequence>MRMILGDPVAQARREIDPVAVSHYDGVPRVLADRLGTRLDASLTKGGPYSIAASTLRSKQAITTSNGHRYGATGAATATKLLFYGQISSFHTKGDNAVIALPRAAEGSSSLLQSFDTSTRGELDFRNVPQWQAIIHKGLGGDRQSPEVCLWLAFISAPSTQHNSGLRPSYGVRSGSVSLKAANPGKTFACRPPIGAGARRFSLVPVPTANRRHKVPAKPVKGQQDGQGWTRTGAVEPQHALPLHPMAAVGYIAPSADGGSMDISYPTPSLCDSIRVGGWDTHGIYGQAYWLILPSLFPVRYVLDIDKFPARGSDEFFSGLGRATYAWAPVGILVQARVPVGSPSPMICSANGVIGHYWRMRIGTGARSQFSPGHAVRNIDSRVRDGEMVRTLPMGAG</sequence>
<organism evidence="1 2">
    <name type="scientific">Aspergillus ellipticus CBS 707.79</name>
    <dbReference type="NCBI Taxonomy" id="1448320"/>
    <lineage>
        <taxon>Eukaryota</taxon>
        <taxon>Fungi</taxon>
        <taxon>Dikarya</taxon>
        <taxon>Ascomycota</taxon>
        <taxon>Pezizomycotina</taxon>
        <taxon>Eurotiomycetes</taxon>
        <taxon>Eurotiomycetidae</taxon>
        <taxon>Eurotiales</taxon>
        <taxon>Aspergillaceae</taxon>
        <taxon>Aspergillus</taxon>
        <taxon>Aspergillus subgen. Circumdati</taxon>
    </lineage>
</organism>
<evidence type="ECO:0000313" key="2">
    <source>
        <dbReference type="Proteomes" id="UP000247810"/>
    </source>
</evidence>
<reference evidence="1 2" key="1">
    <citation type="submission" date="2018-02" db="EMBL/GenBank/DDBJ databases">
        <title>The genomes of Aspergillus section Nigri reveals drivers in fungal speciation.</title>
        <authorList>
            <consortium name="DOE Joint Genome Institute"/>
            <person name="Vesth T.C."/>
            <person name="Nybo J."/>
            <person name="Theobald S."/>
            <person name="Brandl J."/>
            <person name="Frisvad J.C."/>
            <person name="Nielsen K.F."/>
            <person name="Lyhne E.K."/>
            <person name="Kogle M.E."/>
            <person name="Kuo A."/>
            <person name="Riley R."/>
            <person name="Clum A."/>
            <person name="Nolan M."/>
            <person name="Lipzen A."/>
            <person name="Salamov A."/>
            <person name="Henrissat B."/>
            <person name="Wiebenga A."/>
            <person name="De vries R.P."/>
            <person name="Grigoriev I.V."/>
            <person name="Mortensen U.H."/>
            <person name="Andersen M.R."/>
            <person name="Baker S.E."/>
        </authorList>
    </citation>
    <scope>NUCLEOTIDE SEQUENCE [LARGE SCALE GENOMIC DNA]</scope>
    <source>
        <strain evidence="1 2">CBS 707.79</strain>
    </source>
</reference>
<dbReference type="EMBL" id="KZ825905">
    <property type="protein sequence ID" value="PYH92861.1"/>
    <property type="molecule type" value="Genomic_DNA"/>
</dbReference>
<dbReference type="VEuPathDB" id="FungiDB:BO71DRAFT_485066"/>
<accession>A0A319D6M3</accession>
<evidence type="ECO:0000313" key="1">
    <source>
        <dbReference type="EMBL" id="PYH92861.1"/>
    </source>
</evidence>
<proteinExistence type="predicted"/>
<keyword evidence="2" id="KW-1185">Reference proteome</keyword>
<gene>
    <name evidence="1" type="ORF">BO71DRAFT_485066</name>
</gene>
<dbReference type="AlphaFoldDB" id="A0A319D6M3"/>
<name>A0A319D6M3_9EURO</name>